<accession>A0A4R0GU43</accession>
<gene>
    <name evidence="6" type="ORF">E0H26_02115</name>
</gene>
<evidence type="ECO:0000313" key="7">
    <source>
        <dbReference type="Proteomes" id="UP000292274"/>
    </source>
</evidence>
<protein>
    <submittedName>
        <fullName evidence="6">Bifunctional 4-hydroxy-2-oxoglutarate aldolase/2-dehydro-3-deoxy-phosphogluconate aldolase</fullName>
    </submittedName>
</protein>
<keyword evidence="7" id="KW-1185">Reference proteome</keyword>
<evidence type="ECO:0000256" key="1">
    <source>
        <dbReference type="ARBA" id="ARBA00004761"/>
    </source>
</evidence>
<evidence type="ECO:0000313" key="6">
    <source>
        <dbReference type="EMBL" id="TCC00503.1"/>
    </source>
</evidence>
<evidence type="ECO:0000256" key="4">
    <source>
        <dbReference type="ARBA" id="ARBA00023239"/>
    </source>
</evidence>
<dbReference type="InterPro" id="IPR000887">
    <property type="entry name" value="Aldlse_KDPG_KHG"/>
</dbReference>
<evidence type="ECO:0000256" key="3">
    <source>
        <dbReference type="ARBA" id="ARBA00011233"/>
    </source>
</evidence>
<dbReference type="InterPro" id="IPR013785">
    <property type="entry name" value="Aldolase_TIM"/>
</dbReference>
<organism evidence="6 7">
    <name type="scientific">Micromonospora zingiberis</name>
    <dbReference type="NCBI Taxonomy" id="2053011"/>
    <lineage>
        <taxon>Bacteria</taxon>
        <taxon>Bacillati</taxon>
        <taxon>Actinomycetota</taxon>
        <taxon>Actinomycetes</taxon>
        <taxon>Micromonosporales</taxon>
        <taxon>Micromonosporaceae</taxon>
        <taxon>Micromonospora</taxon>
    </lineage>
</organism>
<comment type="caution">
    <text evidence="6">The sequence shown here is derived from an EMBL/GenBank/DDBJ whole genome shotgun (WGS) entry which is preliminary data.</text>
</comment>
<evidence type="ECO:0000256" key="5">
    <source>
        <dbReference type="ARBA" id="ARBA00023277"/>
    </source>
</evidence>
<dbReference type="EMBL" id="SJJR01000001">
    <property type="protein sequence ID" value="TCC00503.1"/>
    <property type="molecule type" value="Genomic_DNA"/>
</dbReference>
<dbReference type="AlphaFoldDB" id="A0A4R0GU43"/>
<proteinExistence type="inferred from homology"/>
<comment type="pathway">
    <text evidence="1">Carbohydrate acid metabolism.</text>
</comment>
<dbReference type="Gene3D" id="3.20.20.70">
    <property type="entry name" value="Aldolase class I"/>
    <property type="match status" value="1"/>
</dbReference>
<dbReference type="OrthoDB" id="9805177at2"/>
<reference evidence="6 7" key="1">
    <citation type="submission" date="2019-02" db="EMBL/GenBank/DDBJ databases">
        <title>Jishengella sp. nov., isolated from a root of Zingiber montanum.</title>
        <authorList>
            <person name="Kuncharoen N."/>
            <person name="Kudo T."/>
            <person name="Masahiro Y."/>
            <person name="Ohkuma M."/>
            <person name="Tanasupawat S."/>
        </authorList>
    </citation>
    <scope>NUCLEOTIDE SEQUENCE [LARGE SCALE GENOMIC DNA]</scope>
    <source>
        <strain evidence="6 7">PLAI 1-1</strain>
    </source>
</reference>
<dbReference type="Pfam" id="PF01081">
    <property type="entry name" value="Aldolase"/>
    <property type="match status" value="1"/>
</dbReference>
<comment type="subunit">
    <text evidence="3">Homotrimer.</text>
</comment>
<dbReference type="CDD" id="cd00452">
    <property type="entry name" value="KDPG_aldolase"/>
    <property type="match status" value="1"/>
</dbReference>
<evidence type="ECO:0000256" key="2">
    <source>
        <dbReference type="ARBA" id="ARBA00006906"/>
    </source>
</evidence>
<dbReference type="Proteomes" id="UP000292274">
    <property type="component" value="Unassembled WGS sequence"/>
</dbReference>
<comment type="similarity">
    <text evidence="2">Belongs to the KHG/KDPG aldolase family.</text>
</comment>
<name>A0A4R0GU43_9ACTN</name>
<dbReference type="GO" id="GO:0016829">
    <property type="term" value="F:lyase activity"/>
    <property type="evidence" value="ECO:0007669"/>
    <property type="project" value="UniProtKB-KW"/>
</dbReference>
<dbReference type="InterPro" id="IPR031338">
    <property type="entry name" value="KDPG/KHG_AS_2"/>
</dbReference>
<dbReference type="PROSITE" id="PS00160">
    <property type="entry name" value="ALDOLASE_KDPG_KHG_2"/>
    <property type="match status" value="1"/>
</dbReference>
<dbReference type="PANTHER" id="PTHR30246:SF1">
    <property type="entry name" value="2-DEHYDRO-3-DEOXY-6-PHOSPHOGALACTONATE ALDOLASE-RELATED"/>
    <property type="match status" value="1"/>
</dbReference>
<keyword evidence="4" id="KW-0456">Lyase</keyword>
<dbReference type="PANTHER" id="PTHR30246">
    <property type="entry name" value="2-KETO-3-DEOXY-6-PHOSPHOGLUCONATE ALDOLASE"/>
    <property type="match status" value="1"/>
</dbReference>
<dbReference type="SUPFAM" id="SSF51569">
    <property type="entry name" value="Aldolase"/>
    <property type="match status" value="1"/>
</dbReference>
<sequence>MVTMTDVLTTELTATRLLAIIRGTDTAAAIATGTALLAEGVSIVEVALTTPGALDAIAAIRADAPAGTLVGAGTVLTPAAVADVAAAGAQFVVTPAVVDSIPEAARRGLPVAAGALTPTEAYTAVRLGASVVKLFPASVGGAAYLKALRDPFPDLPFVAVGGVGLAELPGYLAAGAVAVGVGGPLVGDAASGGDLDALRERARAYRAAVREAGLR</sequence>
<keyword evidence="5" id="KW-0119">Carbohydrate metabolism</keyword>